<feature type="compositionally biased region" description="Basic residues" evidence="1">
    <location>
        <begin position="1792"/>
        <end position="1801"/>
    </location>
</feature>
<feature type="compositionally biased region" description="Basic residues" evidence="1">
    <location>
        <begin position="1293"/>
        <end position="1302"/>
    </location>
</feature>
<feature type="compositionally biased region" description="Basic residues" evidence="1">
    <location>
        <begin position="484"/>
        <end position="495"/>
    </location>
</feature>
<feature type="compositionally biased region" description="Acidic residues" evidence="1">
    <location>
        <begin position="884"/>
        <end position="893"/>
    </location>
</feature>
<accession>C9SHG8</accession>
<evidence type="ECO:0000313" key="3">
    <source>
        <dbReference type="Proteomes" id="UP000008698"/>
    </source>
</evidence>
<feature type="compositionally biased region" description="Basic and acidic residues" evidence="1">
    <location>
        <begin position="833"/>
        <end position="843"/>
    </location>
</feature>
<feature type="compositionally biased region" description="Basic residues" evidence="1">
    <location>
        <begin position="321"/>
        <end position="334"/>
    </location>
</feature>
<feature type="region of interest" description="Disordered" evidence="1">
    <location>
        <begin position="649"/>
        <end position="697"/>
    </location>
</feature>
<feature type="compositionally biased region" description="Basic residues" evidence="1">
    <location>
        <begin position="1718"/>
        <end position="1727"/>
    </location>
</feature>
<dbReference type="RefSeq" id="XP_003004894.1">
    <property type="nucleotide sequence ID" value="XM_003004848.1"/>
</dbReference>
<feature type="compositionally biased region" description="Basic residues" evidence="1">
    <location>
        <begin position="1369"/>
        <end position="1379"/>
    </location>
</feature>
<feature type="compositionally biased region" description="Low complexity" evidence="1">
    <location>
        <begin position="433"/>
        <end position="444"/>
    </location>
</feature>
<feature type="compositionally biased region" description="Low complexity" evidence="1">
    <location>
        <begin position="1754"/>
        <end position="1776"/>
    </location>
</feature>
<feature type="compositionally biased region" description="Basic and acidic residues" evidence="1">
    <location>
        <begin position="1506"/>
        <end position="1517"/>
    </location>
</feature>
<feature type="region of interest" description="Disordered" evidence="1">
    <location>
        <begin position="565"/>
        <end position="601"/>
    </location>
</feature>
<feature type="region of interest" description="Disordered" evidence="1">
    <location>
        <begin position="879"/>
        <end position="929"/>
    </location>
</feature>
<feature type="compositionally biased region" description="Basic residues" evidence="1">
    <location>
        <begin position="185"/>
        <end position="195"/>
    </location>
</feature>
<dbReference type="OrthoDB" id="5365701at2759"/>
<feature type="compositionally biased region" description="Low complexity" evidence="1">
    <location>
        <begin position="534"/>
        <end position="546"/>
    </location>
</feature>
<feature type="compositionally biased region" description="Basic residues" evidence="1">
    <location>
        <begin position="663"/>
        <end position="673"/>
    </location>
</feature>
<feature type="compositionally biased region" description="Basic residues" evidence="1">
    <location>
        <begin position="1220"/>
        <end position="1229"/>
    </location>
</feature>
<feature type="compositionally biased region" description="Basic residues" evidence="1">
    <location>
        <begin position="580"/>
        <end position="590"/>
    </location>
</feature>
<feature type="compositionally biased region" description="Low complexity" evidence="1">
    <location>
        <begin position="1402"/>
        <end position="1422"/>
    </location>
</feature>
<feature type="compositionally biased region" description="Basic residues" evidence="1">
    <location>
        <begin position="1870"/>
        <end position="1885"/>
    </location>
</feature>
<reference evidence="3" key="1">
    <citation type="journal article" date="2011" name="PLoS Pathog.">
        <title>Comparative genomics yields insights into niche adaptation of plant vascular wilt pathogens.</title>
        <authorList>
            <person name="Klosterman S.J."/>
            <person name="Subbarao K.V."/>
            <person name="Kang S."/>
            <person name="Veronese P."/>
            <person name="Gold S.E."/>
            <person name="Thomma B.P.H.J."/>
            <person name="Chen Z."/>
            <person name="Henrissat B."/>
            <person name="Lee Y.-H."/>
            <person name="Park J."/>
            <person name="Garcia-Pedrajas M.D."/>
            <person name="Barbara D.J."/>
            <person name="Anchieta A."/>
            <person name="de Jonge R."/>
            <person name="Santhanam P."/>
            <person name="Maruthachalam K."/>
            <person name="Atallah Z."/>
            <person name="Amyotte S.G."/>
            <person name="Paz Z."/>
            <person name="Inderbitzin P."/>
            <person name="Hayes R.J."/>
            <person name="Heiman D.I."/>
            <person name="Young S."/>
            <person name="Zeng Q."/>
            <person name="Engels R."/>
            <person name="Galagan J."/>
            <person name="Cuomo C.A."/>
            <person name="Dobinson K.F."/>
            <person name="Ma L.-J."/>
        </authorList>
    </citation>
    <scope>NUCLEOTIDE SEQUENCE [LARGE SCALE GENOMIC DNA]</scope>
    <source>
        <strain evidence="3">VaMs.102 / ATCC MYA-4576 / FGSC 10136</strain>
    </source>
</reference>
<feature type="region of interest" description="Disordered" evidence="1">
    <location>
        <begin position="1345"/>
        <end position="1669"/>
    </location>
</feature>
<feature type="compositionally biased region" description="Acidic residues" evidence="1">
    <location>
        <begin position="200"/>
        <end position="209"/>
    </location>
</feature>
<evidence type="ECO:0000256" key="1">
    <source>
        <dbReference type="SAM" id="MobiDB-lite"/>
    </source>
</evidence>
<feature type="compositionally biased region" description="Low complexity" evidence="1">
    <location>
        <begin position="233"/>
        <end position="242"/>
    </location>
</feature>
<feature type="compositionally biased region" description="Low complexity" evidence="1">
    <location>
        <begin position="1842"/>
        <end position="1853"/>
    </location>
</feature>
<feature type="compositionally biased region" description="Polar residues" evidence="1">
    <location>
        <begin position="785"/>
        <end position="795"/>
    </location>
</feature>
<keyword evidence="3" id="KW-1185">Reference proteome</keyword>
<feature type="compositionally biased region" description="Basic residues" evidence="1">
    <location>
        <begin position="254"/>
        <end position="265"/>
    </location>
</feature>
<feature type="compositionally biased region" description="Basic residues" evidence="1">
    <location>
        <begin position="1543"/>
        <end position="1553"/>
    </location>
</feature>
<feature type="compositionally biased region" description="Basic residues" evidence="1">
    <location>
        <begin position="997"/>
        <end position="1006"/>
    </location>
</feature>
<gene>
    <name evidence="2" type="ORF">VDBG_04500</name>
</gene>
<dbReference type="Proteomes" id="UP000008698">
    <property type="component" value="Unassembled WGS sequence"/>
</dbReference>
<feature type="compositionally biased region" description="Basic residues" evidence="1">
    <location>
        <begin position="42"/>
        <end position="52"/>
    </location>
</feature>
<feature type="compositionally biased region" description="Basic residues" evidence="1">
    <location>
        <begin position="1431"/>
        <end position="1442"/>
    </location>
</feature>
<feature type="region of interest" description="Disordered" evidence="1">
    <location>
        <begin position="941"/>
        <end position="1052"/>
    </location>
</feature>
<name>C9SHG8_VERA1</name>
<feature type="region of interest" description="Disordered" evidence="1">
    <location>
        <begin position="820"/>
        <end position="867"/>
    </location>
</feature>
<feature type="compositionally biased region" description="Polar residues" evidence="1">
    <location>
        <begin position="514"/>
        <end position="528"/>
    </location>
</feature>
<feature type="compositionally biased region" description="Basic and acidic residues" evidence="1">
    <location>
        <begin position="1019"/>
        <end position="1031"/>
    </location>
</feature>
<organism evidence="3">
    <name type="scientific">Verticillium alfalfae (strain VaMs.102 / ATCC MYA-4576 / FGSC 10136)</name>
    <name type="common">Verticillium wilt of alfalfa</name>
    <name type="synonym">Verticillium albo-atrum</name>
    <dbReference type="NCBI Taxonomy" id="526221"/>
    <lineage>
        <taxon>Eukaryota</taxon>
        <taxon>Fungi</taxon>
        <taxon>Dikarya</taxon>
        <taxon>Ascomycota</taxon>
        <taxon>Pezizomycotina</taxon>
        <taxon>Sordariomycetes</taxon>
        <taxon>Hypocreomycetidae</taxon>
        <taxon>Glomerellales</taxon>
        <taxon>Plectosphaerellaceae</taxon>
        <taxon>Verticillium</taxon>
    </lineage>
</organism>
<proteinExistence type="predicted"/>
<sequence length="1885" mass="199841">MTPLDTLSRDLDTSAPLTTSPNEPIEEVTAPIPEEEFPTTTKKSKKDKKKKKDLVEESVPEPPPVSEEPTVMDEAVPTHLPPEDDSFFASTSKKDKKKKKGLLAAAALVVAAASSVEASPPSNDDESSRQAPAEVPDNSQATTDVPPAVEEVSTPVFDEAQPTDTLPESLDQTAVADDEFPVVSKKSKKDKKKKGKSEPEADLEPEVQAEPEPTQPATLSWADDIPAEPPQEPEAQPEPSAVEPEEEPAPVVGKKSKKDKKKKGKGNASSEPASEVATPVEDLSPSLELPPVTEDPAPAEAAPVVLADAAPTDEWAEATSTKKKSKKDKKKKKGLLSDDLETPSPDSLAAPTETVAEPAVDLPTVTDDLVTSEPAAIETPATETLVAETPVVDEREEQISVSEKSKKSKKNKLQDDSALESGAATPVEEVSQDTKALDLATTDDIPPEPTPVEIQEEHTLTPDNSAPAPEEPAADDEWGAAPTKKSKKDKKKKRASQIEPEPPLSADRVEDQELQQSPQVRDSSQESPLDTAGASPPVEEVLPVPDVAAETSVAPVENAVVETAAAPGAADEWADLSTSKKGKKKNKKGKGVIEPEPELEVIAEPASEPVVAPASEPLVETVPQVADLTDSVVPLVDPATPVDPAAEAVVEPVDEWAQPATSKKSKKNKKKGKAVTEPEPELTSETIAEPVHEPAVEPTIDLVTAPIDLITSDVLPAQDAAPVASEQPAIEPVDEWAEPATTKKNKKNKKKGKGVVEVEPEPEPVLQSVTELATEPVAELATEPVTESVSESVGTIATDAPAATEEPVVEAFDEWAEAATSKNGKKNKKKAKGVVETEPKLEPEIIPEPVPEALSKPTPEPAVDSPAEPVDLVTADVPVPSEEPIAEPADEWAELTTSKKGKKNKKKGKSLTVESPLEPVVEPLPEAAVEPVTAPVVVPEAVSEPAPEVQTAIETELVAPLDDSSRNLDTPPAESGSPAEDQSSAAVDDWADLSSSKKSKKNKKKTKATDEPAPAIAEELPRAQDEIREATMDAAADPIVTAEPTPLPEQEPVADEFADLGSKKSKKNKKKVKSLVSVEPEITVELQSEPAHDAVDSTAIESSSTLSDPATVLEDIPVIESSTPLDQDAIAAADEWADFGTKKNKKGKKSKGVTFDDAELPPTTDVTEPSRDIGSAEPGLPVDVNLAEATAIPEAEVEPVIEAEVPTTTNDEWADSGSKNSKKKKKKGKSVAFDEPETTVETASKPVVTQDELVLPSEPTPIETPTLPQEVEVSTEQASSAPVDEWNDFGSTKKSKKKKKGKGSVLDEFEPATSAPLEAPSEAAIDTQAVPDSVDPTVAEDVTAEPLAVIPAETEVSTPVDDWAASSTKKSKKGKKKAKGSAFDEPEPFLEPVVEATPDVIVEAPVEAEPVPAAEPEVANPVDEWAESSNKKSKKDKKKKRQSAAWDDPEPSTPASTESPAHQEEPVVVDAPRDLSIEAEHVTASSDLPGAQTKEVQEALPASSEPRVEEVVDKTIEEVVSSQETPQSIEEPAEDPANVSSVKKSKKDKKKKRDSLAQFDDEPQPVQEDAVPTPQEEPVFDTAISEDPAVVPEVVEEPFADSFSSKKSKKDKKKAKRQSLLMDSEPATPAESPMAIEEAPTTYAETPIVEEQQADIAETPAAAEAEPSIVAEDVKPIDLELPAVVPGAVEDKVIDQPLEPVQAVDDDADWGVFTAPSKKSKKGKKGKASADTSEPVSRALSPSRELDSAALSSVIEGPEAVPEVVPEISEPAFEEPAPQPEPVIDDEWALPTKKKKGKKGKAAAVLDVDSRETSLPVESPALEEVLSTAPEVVDITEATEKAPVPVEPVLAEPSGEPEPVAEDEWALPSSKKKKKGKKAHRSGCH</sequence>
<feature type="compositionally biased region" description="Basic residues" evidence="1">
    <location>
        <begin position="743"/>
        <end position="753"/>
    </location>
</feature>
<feature type="compositionally biased region" description="Low complexity" evidence="1">
    <location>
        <begin position="290"/>
        <end position="313"/>
    </location>
</feature>
<dbReference type="HOGENOM" id="CLU_236137_0_0_1"/>
<feature type="compositionally biased region" description="Basic residues" evidence="1">
    <location>
        <begin position="899"/>
        <end position="909"/>
    </location>
</feature>
<dbReference type="GeneID" id="9530108"/>
<feature type="compositionally biased region" description="Basic residues" evidence="1">
    <location>
        <begin position="823"/>
        <end position="832"/>
    </location>
</feature>
<dbReference type="OMA" id="FDEGNHH"/>
<feature type="region of interest" description="Disordered" evidence="1">
    <location>
        <begin position="1"/>
        <end position="546"/>
    </location>
</feature>
<protein>
    <submittedName>
        <fullName evidence="2">Predicted protein</fullName>
    </submittedName>
</protein>
<feature type="compositionally biased region" description="Basic residues" evidence="1">
    <location>
        <begin position="1142"/>
        <end position="1151"/>
    </location>
</feature>
<evidence type="ECO:0000313" key="2">
    <source>
        <dbReference type="EMBL" id="EEY18391.1"/>
    </source>
</evidence>
<feature type="compositionally biased region" description="Basic residues" evidence="1">
    <location>
        <begin position="1606"/>
        <end position="1617"/>
    </location>
</feature>
<dbReference type="KEGG" id="val:VDBG_04500"/>
<feature type="region of interest" description="Disordered" evidence="1">
    <location>
        <begin position="1704"/>
        <end position="1885"/>
    </location>
</feature>
<feature type="region of interest" description="Disordered" evidence="1">
    <location>
        <begin position="1087"/>
        <end position="1108"/>
    </location>
</feature>
<feature type="compositionally biased region" description="Low complexity" evidence="1">
    <location>
        <begin position="102"/>
        <end position="119"/>
    </location>
</feature>
<feature type="compositionally biased region" description="Polar residues" evidence="1">
    <location>
        <begin position="162"/>
        <end position="172"/>
    </location>
</feature>
<feature type="compositionally biased region" description="Polar residues" evidence="1">
    <location>
        <begin position="1099"/>
        <end position="1108"/>
    </location>
</feature>
<feature type="compositionally biased region" description="Low complexity" evidence="1">
    <location>
        <begin position="1657"/>
        <end position="1667"/>
    </location>
</feature>
<feature type="region of interest" description="Disordered" evidence="1">
    <location>
        <begin position="720"/>
        <end position="767"/>
    </location>
</feature>
<feature type="region of interest" description="Disordered" evidence="1">
    <location>
        <begin position="781"/>
        <end position="805"/>
    </location>
</feature>
<feature type="compositionally biased region" description="Low complexity" evidence="1">
    <location>
        <begin position="912"/>
        <end position="929"/>
    </location>
</feature>
<feature type="region of interest" description="Disordered" evidence="1">
    <location>
        <begin position="1142"/>
        <end position="1331"/>
    </location>
</feature>
<feature type="compositionally biased region" description="Basic and acidic residues" evidence="1">
    <location>
        <begin position="1461"/>
        <end position="1481"/>
    </location>
</feature>
<dbReference type="EMBL" id="DS985218">
    <property type="protein sequence ID" value="EEY18391.1"/>
    <property type="molecule type" value="Genomic_DNA"/>
</dbReference>